<protein>
    <recommendedName>
        <fullName evidence="3">H(+)-transporting two-sector ATPase</fullName>
        <ecNumber evidence="3">7.1.2.2</ecNumber>
    </recommendedName>
</protein>
<dbReference type="Gene3D" id="1.10.1140.10">
    <property type="entry name" value="Bovine Mitochondrial F1-atpase, Atp Synthase Beta Chain, Chain D, domain 3"/>
    <property type="match status" value="1"/>
</dbReference>
<dbReference type="STRING" id="4081.A0A3Q7J8M5"/>
<feature type="domain" description="ATP synthase A/B type C-terminal" evidence="15">
    <location>
        <begin position="148"/>
        <end position="200"/>
    </location>
</feature>
<dbReference type="GO" id="GO:1902600">
    <property type="term" value="P:proton transmembrane transport"/>
    <property type="evidence" value="ECO:0007669"/>
    <property type="project" value="UniProtKB-KW"/>
</dbReference>
<dbReference type="InParanoid" id="A0A3Q7J8M5"/>
<dbReference type="Gramene" id="Solyc12g042230.2.1">
    <property type="protein sequence ID" value="Solyc12g042230.2.1"/>
    <property type="gene ID" value="Solyc12g042230.2"/>
</dbReference>
<keyword evidence="17" id="KW-1185">Reference proteome</keyword>
<organism evidence="16">
    <name type="scientific">Solanum lycopersicum</name>
    <name type="common">Tomato</name>
    <name type="synonym">Lycopersicon esculentum</name>
    <dbReference type="NCBI Taxonomy" id="4081"/>
    <lineage>
        <taxon>Eukaryota</taxon>
        <taxon>Viridiplantae</taxon>
        <taxon>Streptophyta</taxon>
        <taxon>Embryophyta</taxon>
        <taxon>Tracheophyta</taxon>
        <taxon>Spermatophyta</taxon>
        <taxon>Magnoliopsida</taxon>
        <taxon>eudicotyledons</taxon>
        <taxon>Gunneridae</taxon>
        <taxon>Pentapetalae</taxon>
        <taxon>asterids</taxon>
        <taxon>lamiids</taxon>
        <taxon>Solanales</taxon>
        <taxon>Solanaceae</taxon>
        <taxon>Solanoideae</taxon>
        <taxon>Solaneae</taxon>
        <taxon>Solanum</taxon>
        <taxon>Solanum subgen. Lycopersicon</taxon>
    </lineage>
</organism>
<evidence type="ECO:0000256" key="12">
    <source>
        <dbReference type="ARBA" id="ARBA00023310"/>
    </source>
</evidence>
<dbReference type="EC" id="7.1.2.2" evidence="3"/>
<dbReference type="EnsemblPlants" id="Solyc12g042230.2.1">
    <property type="protein sequence ID" value="Solyc12g042230.2.1"/>
    <property type="gene ID" value="Solyc12g042230.2"/>
</dbReference>
<keyword evidence="4" id="KW-0813">Transport</keyword>
<evidence type="ECO:0000256" key="9">
    <source>
        <dbReference type="ARBA" id="ARBA00023065"/>
    </source>
</evidence>
<keyword evidence="8" id="KW-1278">Translocase</keyword>
<dbReference type="SUPFAM" id="SSF47917">
    <property type="entry name" value="C-terminal domain of alpha and beta subunits of F1 ATP synthase"/>
    <property type="match status" value="1"/>
</dbReference>
<dbReference type="PANTHER" id="PTHR15184">
    <property type="entry name" value="ATP SYNTHASE"/>
    <property type="match status" value="1"/>
</dbReference>
<comment type="subcellular location">
    <subcellularLocation>
        <location evidence="1">Membrane</location>
        <topology evidence="1">Peripheral membrane protein</topology>
    </subcellularLocation>
</comment>
<evidence type="ECO:0000259" key="15">
    <source>
        <dbReference type="Pfam" id="PF22919"/>
    </source>
</evidence>
<evidence type="ECO:0000256" key="3">
    <source>
        <dbReference type="ARBA" id="ARBA00012473"/>
    </source>
</evidence>
<evidence type="ECO:0000256" key="7">
    <source>
        <dbReference type="ARBA" id="ARBA00022840"/>
    </source>
</evidence>
<dbReference type="InterPro" id="IPR027417">
    <property type="entry name" value="P-loop_NTPase"/>
</dbReference>
<evidence type="ECO:0000256" key="2">
    <source>
        <dbReference type="ARBA" id="ARBA00008936"/>
    </source>
</evidence>
<evidence type="ECO:0000313" key="17">
    <source>
        <dbReference type="Proteomes" id="UP000004994"/>
    </source>
</evidence>
<comment type="catalytic activity">
    <reaction evidence="13">
        <text>ATP + H2O + 4 H(+)(in) = ADP + phosphate + 5 H(+)(out)</text>
        <dbReference type="Rhea" id="RHEA:57720"/>
        <dbReference type="ChEBI" id="CHEBI:15377"/>
        <dbReference type="ChEBI" id="CHEBI:15378"/>
        <dbReference type="ChEBI" id="CHEBI:30616"/>
        <dbReference type="ChEBI" id="CHEBI:43474"/>
        <dbReference type="ChEBI" id="CHEBI:456216"/>
        <dbReference type="EC" id="7.1.2.2"/>
    </reaction>
</comment>
<reference evidence="16" key="1">
    <citation type="journal article" date="2012" name="Nature">
        <title>The tomato genome sequence provides insights into fleshy fruit evolution.</title>
        <authorList>
            <consortium name="Tomato Genome Consortium"/>
        </authorList>
    </citation>
    <scope>NUCLEOTIDE SEQUENCE [LARGE SCALE GENOMIC DNA]</scope>
    <source>
        <strain evidence="16">cv. Heinz 1706</strain>
    </source>
</reference>
<dbReference type="SUPFAM" id="SSF52540">
    <property type="entry name" value="P-loop containing nucleoside triphosphate hydrolases"/>
    <property type="match status" value="1"/>
</dbReference>
<dbReference type="Gene3D" id="3.40.50.300">
    <property type="entry name" value="P-loop containing nucleotide triphosphate hydrolases"/>
    <property type="match status" value="1"/>
</dbReference>
<dbReference type="PaxDb" id="4081-Solyc12g042230.1.1"/>
<evidence type="ECO:0000256" key="13">
    <source>
        <dbReference type="ARBA" id="ARBA00048383"/>
    </source>
</evidence>
<evidence type="ECO:0000256" key="4">
    <source>
        <dbReference type="ARBA" id="ARBA00022448"/>
    </source>
</evidence>
<dbReference type="GO" id="GO:0006754">
    <property type="term" value="P:ATP biosynthetic process"/>
    <property type="evidence" value="ECO:0007669"/>
    <property type="project" value="UniProtKB-KW"/>
</dbReference>
<evidence type="ECO:0000256" key="6">
    <source>
        <dbReference type="ARBA" id="ARBA00022781"/>
    </source>
</evidence>
<keyword evidence="14" id="KW-1133">Transmembrane helix</keyword>
<dbReference type="PANTHER" id="PTHR15184:SF71">
    <property type="entry name" value="ATP SYNTHASE SUBUNIT BETA, MITOCHONDRIAL"/>
    <property type="match status" value="1"/>
</dbReference>
<dbReference type="GO" id="GO:0005524">
    <property type="term" value="F:ATP binding"/>
    <property type="evidence" value="ECO:0007669"/>
    <property type="project" value="UniProtKB-KW"/>
</dbReference>
<reference evidence="16" key="2">
    <citation type="submission" date="2019-01" db="UniProtKB">
        <authorList>
            <consortium name="EnsemblPlants"/>
        </authorList>
    </citation>
    <scope>IDENTIFICATION</scope>
    <source>
        <strain evidence="16">cv. Heinz 1706</strain>
    </source>
</reference>
<evidence type="ECO:0000313" key="16">
    <source>
        <dbReference type="EnsemblPlants" id="Solyc12g042230.2.1"/>
    </source>
</evidence>
<evidence type="ECO:0000256" key="11">
    <source>
        <dbReference type="ARBA" id="ARBA00023196"/>
    </source>
</evidence>
<keyword evidence="14" id="KW-0812">Transmembrane</keyword>
<proteinExistence type="inferred from homology"/>
<accession>A0A3Q7J8M5</accession>
<dbReference type="InterPro" id="IPR050053">
    <property type="entry name" value="ATPase_alpha/beta_chains"/>
</dbReference>
<keyword evidence="9" id="KW-0406">Ion transport</keyword>
<keyword evidence="11" id="KW-0139">CF(1)</keyword>
<keyword evidence="7" id="KW-0067">ATP-binding</keyword>
<name>A0A3Q7J8M5_SOLLC</name>
<dbReference type="Proteomes" id="UP000004994">
    <property type="component" value="Chromosome 12"/>
</dbReference>
<sequence length="331" mass="37740">MKESGLINKENIAESKMALVCSHMRTARNSYEFWFRCTNYGGMFLRLSNMYFYLLLIPSIFIQAGSESAFRYGLSTDPKYRNGFFIRKNYFYQRMVHNLYLSNDLTDPTLAMTFAHLDASTVLLRVLATKGIYPAVDLLDSTSTMLQPQIVGEEYYETAQRVNQTLQHYKEIQYIIAIIGLEELSEEDCLLVARAQKIECYINNLFQLILFVALDGLPEHAFYLVRTIDEATAKAMNSELESKLEEIVVSTNSDLINILPNHTPIATTVDMGILRILGLLLKDDKNLLIVVSQEIILILIHLLDFKSSLEMNEINIISIAKGWEMSLDSVG</sequence>
<dbReference type="GO" id="GO:0045259">
    <property type="term" value="C:proton-transporting ATP synthase complex"/>
    <property type="evidence" value="ECO:0007669"/>
    <property type="project" value="UniProtKB-KW"/>
</dbReference>
<comment type="similarity">
    <text evidence="2">Belongs to the ATPase alpha/beta chains family.</text>
</comment>
<dbReference type="Pfam" id="PF22919">
    <property type="entry name" value="ATP-synt_VA_C"/>
    <property type="match status" value="1"/>
</dbReference>
<keyword evidence="12" id="KW-0066">ATP synthesis</keyword>
<keyword evidence="10 14" id="KW-0472">Membrane</keyword>
<keyword evidence="6" id="KW-0375">Hydrogen ion transport</keyword>
<feature type="transmembrane region" description="Helical" evidence="14">
    <location>
        <begin position="50"/>
        <end position="70"/>
    </location>
</feature>
<evidence type="ECO:0000256" key="14">
    <source>
        <dbReference type="SAM" id="Phobius"/>
    </source>
</evidence>
<keyword evidence="5" id="KW-0547">Nucleotide-binding</keyword>
<evidence type="ECO:0000256" key="10">
    <source>
        <dbReference type="ARBA" id="ARBA00023136"/>
    </source>
</evidence>
<dbReference type="AlphaFoldDB" id="A0A3Q7J8M5"/>
<dbReference type="InterPro" id="IPR055190">
    <property type="entry name" value="ATP-synt_VA_C"/>
</dbReference>
<evidence type="ECO:0000256" key="8">
    <source>
        <dbReference type="ARBA" id="ARBA00022967"/>
    </source>
</evidence>
<evidence type="ECO:0000256" key="1">
    <source>
        <dbReference type="ARBA" id="ARBA00004170"/>
    </source>
</evidence>
<dbReference type="InterPro" id="IPR024034">
    <property type="entry name" value="ATPase_F1/V1_b/a_C"/>
</dbReference>
<evidence type="ECO:0000256" key="5">
    <source>
        <dbReference type="ARBA" id="ARBA00022741"/>
    </source>
</evidence>